<comment type="caution">
    <text evidence="1">The sequence shown here is derived from an EMBL/GenBank/DDBJ whole genome shotgun (WGS) entry which is preliminary data.</text>
</comment>
<reference evidence="1" key="1">
    <citation type="journal article" date="2021" name="Mol. Ecol. Resour.">
        <title>Apolygus lucorum genome provides insights into omnivorousness and mesophyll feeding.</title>
        <authorList>
            <person name="Liu Y."/>
            <person name="Liu H."/>
            <person name="Wang H."/>
            <person name="Huang T."/>
            <person name="Liu B."/>
            <person name="Yang B."/>
            <person name="Yin L."/>
            <person name="Li B."/>
            <person name="Zhang Y."/>
            <person name="Zhang S."/>
            <person name="Jiang F."/>
            <person name="Zhang X."/>
            <person name="Ren Y."/>
            <person name="Wang B."/>
            <person name="Wang S."/>
            <person name="Lu Y."/>
            <person name="Wu K."/>
            <person name="Fan W."/>
            <person name="Wang G."/>
        </authorList>
    </citation>
    <scope>NUCLEOTIDE SEQUENCE</scope>
    <source>
        <strain evidence="1">12Hb</strain>
    </source>
</reference>
<evidence type="ECO:0000313" key="1">
    <source>
        <dbReference type="EMBL" id="KAF6205809.1"/>
    </source>
</evidence>
<organism evidence="1 2">
    <name type="scientific">Apolygus lucorum</name>
    <name type="common">Small green plant bug</name>
    <name type="synonym">Lygocoris lucorum</name>
    <dbReference type="NCBI Taxonomy" id="248454"/>
    <lineage>
        <taxon>Eukaryota</taxon>
        <taxon>Metazoa</taxon>
        <taxon>Ecdysozoa</taxon>
        <taxon>Arthropoda</taxon>
        <taxon>Hexapoda</taxon>
        <taxon>Insecta</taxon>
        <taxon>Pterygota</taxon>
        <taxon>Neoptera</taxon>
        <taxon>Paraneoptera</taxon>
        <taxon>Hemiptera</taxon>
        <taxon>Heteroptera</taxon>
        <taxon>Panheteroptera</taxon>
        <taxon>Cimicomorpha</taxon>
        <taxon>Miridae</taxon>
        <taxon>Mirini</taxon>
        <taxon>Apolygus</taxon>
    </lineage>
</organism>
<gene>
    <name evidence="1" type="ORF">GE061_019983</name>
</gene>
<dbReference type="AlphaFoldDB" id="A0A6A4JRU8"/>
<proteinExistence type="predicted"/>
<dbReference type="PANTHER" id="PTHR19446">
    <property type="entry name" value="REVERSE TRANSCRIPTASES"/>
    <property type="match status" value="1"/>
</dbReference>
<evidence type="ECO:0000313" key="2">
    <source>
        <dbReference type="Proteomes" id="UP000466442"/>
    </source>
</evidence>
<protein>
    <submittedName>
        <fullName evidence="1">Uncharacterized protein</fullName>
    </submittedName>
</protein>
<keyword evidence="2" id="KW-1185">Reference proteome</keyword>
<accession>A0A6A4JRU8</accession>
<dbReference type="EMBL" id="WIXP02000009">
    <property type="protein sequence ID" value="KAF6205809.1"/>
    <property type="molecule type" value="Genomic_DNA"/>
</dbReference>
<dbReference type="Proteomes" id="UP000466442">
    <property type="component" value="Linkage Group LG9"/>
</dbReference>
<name>A0A6A4JRU8_APOLU</name>
<dbReference type="OrthoDB" id="6626393at2759"/>
<sequence>MLLTTQGEQVRRWKEHFQEVLNHETSDAEIPNLRLGNQSEIEIPIEPPSVNEIASAINDMKNGKAPGVDGIPPEILKADAMLTAKMIEPLFLEIWKEERIPTEWRKGMIIKLPKKGDIALCDNWRGVTLLPVLSKVLARVLLKRIKAAMESRLRREQAGFREYRSCTGLISTLRIIVEQSAE</sequence>